<dbReference type="AlphaFoldDB" id="A0A7D5Z988"/>
<dbReference type="Proteomes" id="UP000510822">
    <property type="component" value="Chromosome"/>
</dbReference>
<protein>
    <submittedName>
        <fullName evidence="2">Uncharacterized protein</fullName>
    </submittedName>
</protein>
<name>A0A7D5Z988_9NEIS</name>
<feature type="transmembrane region" description="Helical" evidence="1">
    <location>
        <begin position="35"/>
        <end position="56"/>
    </location>
</feature>
<dbReference type="RefSeq" id="WP_180307410.1">
    <property type="nucleotide sequence ID" value="NZ_CP058952.1"/>
</dbReference>
<evidence type="ECO:0000313" key="2">
    <source>
        <dbReference type="EMBL" id="QLI80266.1"/>
    </source>
</evidence>
<keyword evidence="1" id="KW-1133">Transmembrane helix</keyword>
<sequence length="230" mass="26107">MNQLDALIKLLCSMEPVKAKKTHSEKLASKTAIRIILISAVLLFVLLVLAGVHEYIGPLPNWAMLFAQCLVIACMLLPMVAICIELFFSMRFLLNFKSWVFDFFNLEIMHDKKQIALLQKYDKVVLEEAQQWLQLKITRINNKIGFLMGNSEKVALFALIGTAWAVWEALTKDNKLMVQSLSIGHFPQNIVVFILAFLTGLAVGAVLMNAMRQKYIYFLELVTLALAKKK</sequence>
<feature type="transmembrane region" description="Helical" evidence="1">
    <location>
        <begin position="154"/>
        <end position="170"/>
    </location>
</feature>
<feature type="transmembrane region" description="Helical" evidence="1">
    <location>
        <begin position="190"/>
        <end position="210"/>
    </location>
</feature>
<dbReference type="KEGG" id="cfon:HZU75_01240"/>
<evidence type="ECO:0000256" key="1">
    <source>
        <dbReference type="SAM" id="Phobius"/>
    </source>
</evidence>
<keyword evidence="3" id="KW-1185">Reference proteome</keyword>
<gene>
    <name evidence="2" type="ORF">HZU75_01240</name>
</gene>
<keyword evidence="1" id="KW-0812">Transmembrane</keyword>
<dbReference type="EMBL" id="CP058952">
    <property type="protein sequence ID" value="QLI80266.1"/>
    <property type="molecule type" value="Genomic_DNA"/>
</dbReference>
<proteinExistence type="predicted"/>
<reference evidence="2 3" key="1">
    <citation type="journal article" date="2016" name="Int. J. Syst. Evol. Microbiol.">
        <title>Chitinibacter fontanus sp. nov., isolated from a spring.</title>
        <authorList>
            <person name="Sheu S.Y."/>
            <person name="Li Y.S."/>
            <person name="Young C.C."/>
            <person name="Chen W.M."/>
        </authorList>
    </citation>
    <scope>NUCLEOTIDE SEQUENCE [LARGE SCALE GENOMIC DNA]</scope>
    <source>
        <strain evidence="2 3">STM-7</strain>
    </source>
</reference>
<accession>A0A7D5Z988</accession>
<keyword evidence="1" id="KW-0472">Membrane</keyword>
<feature type="transmembrane region" description="Helical" evidence="1">
    <location>
        <begin position="62"/>
        <end position="88"/>
    </location>
</feature>
<organism evidence="2 3">
    <name type="scientific">Chitinibacter fontanus</name>
    <dbReference type="NCBI Taxonomy" id="1737446"/>
    <lineage>
        <taxon>Bacteria</taxon>
        <taxon>Pseudomonadati</taxon>
        <taxon>Pseudomonadota</taxon>
        <taxon>Betaproteobacteria</taxon>
        <taxon>Neisseriales</taxon>
        <taxon>Chitinibacteraceae</taxon>
        <taxon>Chitinibacter</taxon>
    </lineage>
</organism>
<evidence type="ECO:0000313" key="3">
    <source>
        <dbReference type="Proteomes" id="UP000510822"/>
    </source>
</evidence>